<proteinExistence type="predicted"/>
<organism evidence="2 3">
    <name type="scientific">Fistulina hepatica ATCC 64428</name>
    <dbReference type="NCBI Taxonomy" id="1128425"/>
    <lineage>
        <taxon>Eukaryota</taxon>
        <taxon>Fungi</taxon>
        <taxon>Dikarya</taxon>
        <taxon>Basidiomycota</taxon>
        <taxon>Agaricomycotina</taxon>
        <taxon>Agaricomycetes</taxon>
        <taxon>Agaricomycetidae</taxon>
        <taxon>Agaricales</taxon>
        <taxon>Fistulinaceae</taxon>
        <taxon>Fistulina</taxon>
    </lineage>
</organism>
<dbReference type="AlphaFoldDB" id="A0A0D7A1J7"/>
<feature type="region of interest" description="Disordered" evidence="1">
    <location>
        <begin position="25"/>
        <end position="62"/>
    </location>
</feature>
<feature type="compositionally biased region" description="Low complexity" evidence="1">
    <location>
        <begin position="149"/>
        <end position="167"/>
    </location>
</feature>
<evidence type="ECO:0000313" key="2">
    <source>
        <dbReference type="EMBL" id="KIY42806.1"/>
    </source>
</evidence>
<sequence length="422" mass="47438">MSTCRESSPRKAKTLSSVKTALVLKQETQSWSDPDSDSQDVWMPDTQSCASEDDAGQFLDSPIPRKHQVHDRIGDPASQLASEFEDARVPSSLKAESVDSELLPIDQYLTPQPSLERLVAEPMPTSRQLSPCSGSIKTPRPSIHRISVHARSSPVRSPSRGRSVSPNPCNVALAEDRVHPLSPNHIFAQNRRLGSLTWHLGAVLDRQQQRIRQQEQHITYLESRLSELETWIDSVPRDRTKKLALLLKPANDDALRAHCAFLNSITVQLPDPSTPPAELFPLSPRDTASPYDALKAKIKEYTNNPDEEDFNPFVSSQVMKTRRQICWDFKALRGWPLDKLRKLRDVDWNRDAEGWAGRPANLRPPHEDSGFGDSDTLEAAIWRGAPVKPTTQKRPPGMDPAQYKRLLSKGIVDFEIGRDYSD</sequence>
<name>A0A0D7A1J7_9AGAR</name>
<evidence type="ECO:0000256" key="1">
    <source>
        <dbReference type="SAM" id="MobiDB-lite"/>
    </source>
</evidence>
<feature type="compositionally biased region" description="Polar residues" evidence="1">
    <location>
        <begin position="125"/>
        <end position="136"/>
    </location>
</feature>
<protein>
    <submittedName>
        <fullName evidence="2">Uncharacterized protein</fullName>
    </submittedName>
</protein>
<keyword evidence="3" id="KW-1185">Reference proteome</keyword>
<feature type="region of interest" description="Disordered" evidence="1">
    <location>
        <begin position="354"/>
        <end position="374"/>
    </location>
</feature>
<reference evidence="2 3" key="1">
    <citation type="journal article" date="2015" name="Fungal Genet. Biol.">
        <title>Evolution of novel wood decay mechanisms in Agaricales revealed by the genome sequences of Fistulina hepatica and Cylindrobasidium torrendii.</title>
        <authorList>
            <person name="Floudas D."/>
            <person name="Held B.W."/>
            <person name="Riley R."/>
            <person name="Nagy L.G."/>
            <person name="Koehler G."/>
            <person name="Ransdell A.S."/>
            <person name="Younus H."/>
            <person name="Chow J."/>
            <person name="Chiniquy J."/>
            <person name="Lipzen A."/>
            <person name="Tritt A."/>
            <person name="Sun H."/>
            <person name="Haridas S."/>
            <person name="LaButti K."/>
            <person name="Ohm R.A."/>
            <person name="Kues U."/>
            <person name="Blanchette R.A."/>
            <person name="Grigoriev I.V."/>
            <person name="Minto R.E."/>
            <person name="Hibbett D.S."/>
        </authorList>
    </citation>
    <scope>NUCLEOTIDE SEQUENCE [LARGE SCALE GENOMIC DNA]</scope>
    <source>
        <strain evidence="2 3">ATCC 64428</strain>
    </source>
</reference>
<dbReference type="EMBL" id="KN882158">
    <property type="protein sequence ID" value="KIY42806.1"/>
    <property type="molecule type" value="Genomic_DNA"/>
</dbReference>
<feature type="region of interest" description="Disordered" evidence="1">
    <location>
        <begin position="120"/>
        <end position="142"/>
    </location>
</feature>
<feature type="region of interest" description="Disordered" evidence="1">
    <location>
        <begin position="148"/>
        <end position="167"/>
    </location>
</feature>
<dbReference type="Proteomes" id="UP000054144">
    <property type="component" value="Unassembled WGS sequence"/>
</dbReference>
<evidence type="ECO:0000313" key="3">
    <source>
        <dbReference type="Proteomes" id="UP000054144"/>
    </source>
</evidence>
<accession>A0A0D7A1J7</accession>
<gene>
    <name evidence="2" type="ORF">FISHEDRAFT_79128</name>
</gene>